<evidence type="ECO:0000256" key="9">
    <source>
        <dbReference type="ARBA" id="ARBA00023125"/>
    </source>
</evidence>
<dbReference type="GO" id="GO:0000706">
    <property type="term" value="P:meiotic DNA double-strand break processing"/>
    <property type="evidence" value="ECO:0007669"/>
    <property type="project" value="TreeGrafter"/>
</dbReference>
<feature type="domain" description="Topoisomerase 6 subunit A/Spo11 TOPRIM" evidence="14">
    <location>
        <begin position="304"/>
        <end position="358"/>
    </location>
</feature>
<dbReference type="AlphaFoldDB" id="A0AAE1BZL2"/>
<keyword evidence="10 12" id="KW-0413">Isomerase</keyword>
<keyword evidence="7" id="KW-0460">Magnesium</keyword>
<name>A0AAE1BZL2_PETCI</name>
<comment type="similarity">
    <text evidence="4 12">Belongs to the TOP6A family.</text>
</comment>
<protein>
    <recommendedName>
        <fullName evidence="5">DNA topoisomerase (ATP-hydrolyzing)</fullName>
        <ecNumber evidence="5">5.6.2.2</ecNumber>
    </recommendedName>
</protein>
<evidence type="ECO:0000256" key="6">
    <source>
        <dbReference type="ARBA" id="ARBA00022723"/>
    </source>
</evidence>
<accession>A0AAE1BZL2</accession>
<comment type="subcellular location">
    <subcellularLocation>
        <location evidence="3">Nucleus</location>
    </subcellularLocation>
</comment>
<dbReference type="InterPro" id="IPR013048">
    <property type="entry name" value="Meiotic_Spo11"/>
</dbReference>
<evidence type="ECO:0000256" key="5">
    <source>
        <dbReference type="ARBA" id="ARBA00012895"/>
    </source>
</evidence>
<evidence type="ECO:0000256" key="8">
    <source>
        <dbReference type="ARBA" id="ARBA00023029"/>
    </source>
</evidence>
<reference evidence="15" key="1">
    <citation type="submission" date="2023-10" db="EMBL/GenBank/DDBJ databases">
        <title>Genome assemblies of two species of porcelain crab, Petrolisthes cinctipes and Petrolisthes manimaculis (Anomura: Porcellanidae).</title>
        <authorList>
            <person name="Angst P."/>
        </authorList>
    </citation>
    <scope>NUCLEOTIDE SEQUENCE</scope>
    <source>
        <strain evidence="15">PB745_01</strain>
        <tissue evidence="15">Gill</tissue>
    </source>
</reference>
<evidence type="ECO:0000256" key="12">
    <source>
        <dbReference type="PROSITE-ProRule" id="PRU01385"/>
    </source>
</evidence>
<dbReference type="GO" id="GO:0005524">
    <property type="term" value="F:ATP binding"/>
    <property type="evidence" value="ECO:0007669"/>
    <property type="project" value="InterPro"/>
</dbReference>
<dbReference type="InterPro" id="IPR013049">
    <property type="entry name" value="Spo11/TopoVI_A_N"/>
</dbReference>
<feature type="domain" description="Topoisomerase 6 subunit A/Spo11 TOPRIM" evidence="14">
    <location>
        <begin position="209"/>
        <end position="286"/>
    </location>
</feature>
<evidence type="ECO:0000256" key="4">
    <source>
        <dbReference type="ARBA" id="ARBA00006559"/>
    </source>
</evidence>
<evidence type="ECO:0000313" key="15">
    <source>
        <dbReference type="EMBL" id="KAK3859037.1"/>
    </source>
</evidence>
<evidence type="ECO:0000313" key="16">
    <source>
        <dbReference type="Proteomes" id="UP001286313"/>
    </source>
</evidence>
<keyword evidence="11" id="KW-0539">Nucleus</keyword>
<dbReference type="GO" id="GO:0003677">
    <property type="term" value="F:DNA binding"/>
    <property type="evidence" value="ECO:0007669"/>
    <property type="project" value="UniProtKB-UniRule"/>
</dbReference>
<keyword evidence="6" id="KW-0479">Metal-binding</keyword>
<comment type="cofactor">
    <cofactor evidence="2">
        <name>Mg(2+)</name>
        <dbReference type="ChEBI" id="CHEBI:18420"/>
    </cofactor>
</comment>
<feature type="active site" description="O-(5'-phospho-DNA)-tyrosine intermediate" evidence="12">
    <location>
        <position position="128"/>
    </location>
</feature>
<gene>
    <name evidence="15" type="ORF">Pcinc_034812</name>
</gene>
<dbReference type="GO" id="GO:0000228">
    <property type="term" value="C:nuclear chromosome"/>
    <property type="evidence" value="ECO:0007669"/>
    <property type="project" value="TreeGrafter"/>
</dbReference>
<sequence length="365" mass="40556">MADNQEFWKEIEHYRRIILSSASGLSHTTTGQVHNEEDHNRKVVAACEKIIEEVVTTISMEESPFIRVPKQPRREGVTSEDVRGGGETIVSWGDKRSTRRFSLLLHTLAQSYCHVKSHTFATRRDVYYQFPGLYGNQSTLDRSAEDLCRMMGVPRDALHLTITGKGLVGGSLTYTTHDGTTVHVAQAAKGVGVPECVGGLRDIQSDAHYVLVVEKDATFQRLLEAQFHHTYGPAIIITGKGYPDLVTRQLVYRLRHSLGLPILCLTDADPYGLHIAAVYKFGALVSLSASFTPASPCLPPPHARDYGKLATLAAHPSLTPSWIQQVREQQRLGYKVEIQGLTHIAQDYLTNTYLPSKLRQGGWVV</sequence>
<dbReference type="PANTHER" id="PTHR10848">
    <property type="entry name" value="MEIOTIC RECOMBINATION PROTEIN SPO11"/>
    <property type="match status" value="1"/>
</dbReference>
<dbReference type="InterPro" id="IPR034136">
    <property type="entry name" value="TOPRIM_Topo6A/Spo11"/>
</dbReference>
<dbReference type="InterPro" id="IPR002815">
    <property type="entry name" value="Spo11/TopoVI_A"/>
</dbReference>
<dbReference type="GO" id="GO:0046872">
    <property type="term" value="F:metal ion binding"/>
    <property type="evidence" value="ECO:0007669"/>
    <property type="project" value="UniProtKB-KW"/>
</dbReference>
<dbReference type="PRINTS" id="PR01550">
    <property type="entry name" value="TOP6AFAMILY"/>
</dbReference>
<evidence type="ECO:0000256" key="11">
    <source>
        <dbReference type="ARBA" id="ARBA00023242"/>
    </source>
</evidence>
<dbReference type="PANTHER" id="PTHR10848:SF0">
    <property type="entry name" value="MEIOTIC RECOMBINATION PROTEIN SPO11"/>
    <property type="match status" value="1"/>
</dbReference>
<dbReference type="SUPFAM" id="SSF56726">
    <property type="entry name" value="DNA topoisomerase IV, alpha subunit"/>
    <property type="match status" value="1"/>
</dbReference>
<comment type="caution">
    <text evidence="15">The sequence shown here is derived from an EMBL/GenBank/DDBJ whole genome shotgun (WGS) entry which is preliminary data.</text>
</comment>
<keyword evidence="16" id="KW-1185">Reference proteome</keyword>
<dbReference type="GO" id="GO:0042138">
    <property type="term" value="P:meiotic DNA double-strand break formation"/>
    <property type="evidence" value="ECO:0007669"/>
    <property type="project" value="InterPro"/>
</dbReference>
<dbReference type="PROSITE" id="PS52041">
    <property type="entry name" value="TOPO_IIB"/>
    <property type="match status" value="1"/>
</dbReference>
<dbReference type="Pfam" id="PF04406">
    <property type="entry name" value="TP6A_N"/>
    <property type="match status" value="1"/>
</dbReference>
<dbReference type="Pfam" id="PF21180">
    <property type="entry name" value="TOP6A-Spo11_Toprim"/>
    <property type="match status" value="2"/>
</dbReference>
<evidence type="ECO:0000256" key="3">
    <source>
        <dbReference type="ARBA" id="ARBA00004123"/>
    </source>
</evidence>
<dbReference type="CDD" id="cd00223">
    <property type="entry name" value="TOPRIM_TopoIIB_SPO"/>
    <property type="match status" value="1"/>
</dbReference>
<organism evidence="15 16">
    <name type="scientific">Petrolisthes cinctipes</name>
    <name type="common">Flat porcelain crab</name>
    <dbReference type="NCBI Taxonomy" id="88211"/>
    <lineage>
        <taxon>Eukaryota</taxon>
        <taxon>Metazoa</taxon>
        <taxon>Ecdysozoa</taxon>
        <taxon>Arthropoda</taxon>
        <taxon>Crustacea</taxon>
        <taxon>Multicrustacea</taxon>
        <taxon>Malacostraca</taxon>
        <taxon>Eumalacostraca</taxon>
        <taxon>Eucarida</taxon>
        <taxon>Decapoda</taxon>
        <taxon>Pleocyemata</taxon>
        <taxon>Anomura</taxon>
        <taxon>Galatheoidea</taxon>
        <taxon>Porcellanidae</taxon>
        <taxon>Petrolisthes</taxon>
    </lineage>
</organism>
<dbReference type="InterPro" id="IPR036388">
    <property type="entry name" value="WH-like_DNA-bd_sf"/>
</dbReference>
<dbReference type="EMBL" id="JAWQEG010005135">
    <property type="protein sequence ID" value="KAK3859037.1"/>
    <property type="molecule type" value="Genomic_DNA"/>
</dbReference>
<keyword evidence="9 12" id="KW-0238">DNA-binding</keyword>
<dbReference type="Gene3D" id="3.40.1360.10">
    <property type="match status" value="2"/>
</dbReference>
<dbReference type="PRINTS" id="PR01551">
    <property type="entry name" value="SPO11HOMOLOG"/>
</dbReference>
<evidence type="ECO:0000256" key="1">
    <source>
        <dbReference type="ARBA" id="ARBA00000185"/>
    </source>
</evidence>
<keyword evidence="8 12" id="KW-0799">Topoisomerase</keyword>
<dbReference type="GO" id="GO:0003918">
    <property type="term" value="F:DNA topoisomerase type II (double strand cut, ATP-hydrolyzing) activity"/>
    <property type="evidence" value="ECO:0007669"/>
    <property type="project" value="UniProtKB-UniRule"/>
</dbReference>
<evidence type="ECO:0000256" key="2">
    <source>
        <dbReference type="ARBA" id="ARBA00001946"/>
    </source>
</evidence>
<evidence type="ECO:0000259" key="13">
    <source>
        <dbReference type="Pfam" id="PF04406"/>
    </source>
</evidence>
<evidence type="ECO:0000259" key="14">
    <source>
        <dbReference type="Pfam" id="PF21180"/>
    </source>
</evidence>
<feature type="domain" description="Spo11/DNA topoisomerase VI subunit A N-terminal" evidence="13">
    <location>
        <begin position="99"/>
        <end position="159"/>
    </location>
</feature>
<dbReference type="Gene3D" id="1.10.10.10">
    <property type="entry name" value="Winged helix-like DNA-binding domain superfamily/Winged helix DNA-binding domain"/>
    <property type="match status" value="1"/>
</dbReference>
<dbReference type="EC" id="5.6.2.2" evidence="5"/>
<dbReference type="Proteomes" id="UP001286313">
    <property type="component" value="Unassembled WGS sequence"/>
</dbReference>
<evidence type="ECO:0000256" key="10">
    <source>
        <dbReference type="ARBA" id="ARBA00023235"/>
    </source>
</evidence>
<proteinExistence type="inferred from homology"/>
<evidence type="ECO:0000256" key="7">
    <source>
        <dbReference type="ARBA" id="ARBA00022842"/>
    </source>
</evidence>
<comment type="catalytic activity">
    <reaction evidence="1 12">
        <text>ATP-dependent breakage, passage and rejoining of double-stranded DNA.</text>
        <dbReference type="EC" id="5.6.2.2"/>
    </reaction>
</comment>
<dbReference type="GO" id="GO:0007131">
    <property type="term" value="P:reciprocal meiotic recombination"/>
    <property type="evidence" value="ECO:0007669"/>
    <property type="project" value="TreeGrafter"/>
</dbReference>
<dbReference type="InterPro" id="IPR036078">
    <property type="entry name" value="Spo11/TopoVI_A_sf"/>
</dbReference>